<dbReference type="RefSeq" id="WP_168101742.1">
    <property type="nucleotide sequence ID" value="NZ_JAATEN010000007.1"/>
</dbReference>
<evidence type="ECO:0000313" key="2">
    <source>
        <dbReference type="EMBL" id="NJQ01130.1"/>
    </source>
</evidence>
<reference evidence="2 3" key="1">
    <citation type="submission" date="2020-03" db="EMBL/GenBank/DDBJ databases">
        <title>WGS of actinomycetes isolated from Thailand.</title>
        <authorList>
            <person name="Thawai C."/>
        </authorList>
    </citation>
    <scope>NUCLEOTIDE SEQUENCE [LARGE SCALE GENOMIC DNA]</scope>
    <source>
        <strain evidence="2 3">PLAI 1-29</strain>
    </source>
</reference>
<protein>
    <submittedName>
        <fullName evidence="2">FAD-dependent oxidoreductase</fullName>
    </submittedName>
</protein>
<accession>A0ABX1BXA3</accession>
<feature type="domain" description="Amine oxidase" evidence="1">
    <location>
        <begin position="25"/>
        <end position="450"/>
    </location>
</feature>
<dbReference type="InterPro" id="IPR002937">
    <property type="entry name" value="Amino_oxidase"/>
</dbReference>
<name>A0ABX1BXA3_9ACTN</name>
<dbReference type="SUPFAM" id="SSF51905">
    <property type="entry name" value="FAD/NAD(P)-binding domain"/>
    <property type="match status" value="1"/>
</dbReference>
<dbReference type="Gene3D" id="3.90.660.20">
    <property type="entry name" value="Protoporphyrinogen oxidase, mitochondrial, domain 2"/>
    <property type="match status" value="1"/>
</dbReference>
<dbReference type="InterPro" id="IPR050464">
    <property type="entry name" value="Zeta_carotene_desat/Oxidored"/>
</dbReference>
<sequence>MTHTPNPAHTARESKEPVIVVGAGIAGMTAAFRLQQAGHPVRVLEREDRAGGRMRTVRRRGYHMDLAAILLIENYTQMRDLVRDLDIEDTTLRTNNLVGIRRDGRVHRLRANRPTDLKRSGLLPWSSVPAMVRLQADLRKYAGRLRWNSDMGEAATLDTETAAAYAERRLDTEFRDYVVDPMSAMFFNSPPDLSVVNFLFSMPAVNSEWFNFHDRVDTLTTTLAARLDVETRAEVTQVEETSDGVRVHWRREGEPEHTEEAAAAIVALPGPVAAGLCPGLAPSTLDYLANVPYVPDIHVYFGVDRVPSEPATCVLFPQREHADLGVITFNHNFAPGRAPQGHALLTSYYRYPWAMAHWDDDDDTVEALTHEIHRQAWPEMARHIEAHQDMAYVQRWKNAVILRKPGDYARLRAFNQGLDPRSRIQLAGDYLGFSATNSSLVTGERAARRVREVVTGGAVAAGRV</sequence>
<keyword evidence="3" id="KW-1185">Reference proteome</keyword>
<dbReference type="PANTHER" id="PTHR42923">
    <property type="entry name" value="PROTOPORPHYRINOGEN OXIDASE"/>
    <property type="match status" value="1"/>
</dbReference>
<dbReference type="InterPro" id="IPR036188">
    <property type="entry name" value="FAD/NAD-bd_sf"/>
</dbReference>
<dbReference type="Gene3D" id="1.10.3110.10">
    <property type="entry name" value="protoporphyrinogen ix oxidase, domain 3"/>
    <property type="match status" value="1"/>
</dbReference>
<evidence type="ECO:0000259" key="1">
    <source>
        <dbReference type="Pfam" id="PF01593"/>
    </source>
</evidence>
<proteinExistence type="predicted"/>
<dbReference type="SUPFAM" id="SSF54373">
    <property type="entry name" value="FAD-linked reductases, C-terminal domain"/>
    <property type="match status" value="1"/>
</dbReference>
<dbReference type="Pfam" id="PF01593">
    <property type="entry name" value="Amino_oxidase"/>
    <property type="match status" value="1"/>
</dbReference>
<dbReference type="Gene3D" id="3.50.50.60">
    <property type="entry name" value="FAD/NAD(P)-binding domain"/>
    <property type="match status" value="1"/>
</dbReference>
<comment type="caution">
    <text evidence="2">The sequence shown here is derived from an EMBL/GenBank/DDBJ whole genome shotgun (WGS) entry which is preliminary data.</text>
</comment>
<dbReference type="Proteomes" id="UP000695264">
    <property type="component" value="Unassembled WGS sequence"/>
</dbReference>
<organism evidence="2 3">
    <name type="scientific">Streptomyces zingiberis</name>
    <dbReference type="NCBI Taxonomy" id="2053010"/>
    <lineage>
        <taxon>Bacteria</taxon>
        <taxon>Bacillati</taxon>
        <taxon>Actinomycetota</taxon>
        <taxon>Actinomycetes</taxon>
        <taxon>Kitasatosporales</taxon>
        <taxon>Streptomycetaceae</taxon>
        <taxon>Streptomyces</taxon>
    </lineage>
</organism>
<dbReference type="EMBL" id="JAATEN010000007">
    <property type="protein sequence ID" value="NJQ01130.1"/>
    <property type="molecule type" value="Genomic_DNA"/>
</dbReference>
<evidence type="ECO:0000313" key="3">
    <source>
        <dbReference type="Proteomes" id="UP000695264"/>
    </source>
</evidence>
<gene>
    <name evidence="2" type="ORF">HCK00_11450</name>
</gene>